<organism evidence="3 4">
    <name type="scientific">Ciceribacter sichuanensis</name>
    <dbReference type="NCBI Taxonomy" id="2949647"/>
    <lineage>
        <taxon>Bacteria</taxon>
        <taxon>Pseudomonadati</taxon>
        <taxon>Pseudomonadota</taxon>
        <taxon>Alphaproteobacteria</taxon>
        <taxon>Hyphomicrobiales</taxon>
        <taxon>Rhizobiaceae</taxon>
        <taxon>Ciceribacter</taxon>
    </lineage>
</organism>
<proteinExistence type="inferred from homology"/>
<evidence type="ECO:0000313" key="4">
    <source>
        <dbReference type="Proteomes" id="UP001155079"/>
    </source>
</evidence>
<dbReference type="PIRSF" id="PIRSF001439">
    <property type="entry name" value="CryM"/>
    <property type="match status" value="1"/>
</dbReference>
<dbReference type="InterPro" id="IPR036291">
    <property type="entry name" value="NAD(P)-bd_dom_sf"/>
</dbReference>
<keyword evidence="4" id="KW-1185">Reference proteome</keyword>
<sequence length="317" mass="33804">MQMISGEDVHRLLGYPSLVAALKTAHRNPVYSAGEAILSEPADGDPERAFITLPAWQKDGLIGVKLVTVFPGNPSEHSARPANQGLYVCFDPTNGTPTLVADGTALTLRKTAADTALGIDFLASPDARTLLVLGAGALAPHVIEAALAVRPDLVRVQIWNRTLEKAERLAASLTFDGVSITAAADLADALPIADIVVSATMATEPLVRGALLKPGSHVNLIGSWRPDMRECDDDTIRRAELYTDSREACRDCGEFFQSIEKGLMSWDDIKADLFDLCRGDATSYLSGDGVTLFKNAGGAHLDLFTAQELLARHSAGL</sequence>
<protein>
    <submittedName>
        <fullName evidence="3">Ornithine cyclodeaminase</fullName>
    </submittedName>
</protein>
<dbReference type="EMBL" id="JAMQAY010000008">
    <property type="protein sequence ID" value="MCM2403349.1"/>
    <property type="molecule type" value="Genomic_DNA"/>
</dbReference>
<name>A0ABT0VBU1_9HYPH</name>
<dbReference type="SUPFAM" id="SSF51735">
    <property type="entry name" value="NAD(P)-binding Rossmann-fold domains"/>
    <property type="match status" value="1"/>
</dbReference>
<dbReference type="InterPro" id="IPR023401">
    <property type="entry name" value="ODC_N"/>
</dbReference>
<dbReference type="InterPro" id="IPR003462">
    <property type="entry name" value="ODC_Mu_crystall"/>
</dbReference>
<evidence type="ECO:0000256" key="1">
    <source>
        <dbReference type="ARBA" id="ARBA00008903"/>
    </source>
</evidence>
<accession>A0ABT0VBU1</accession>
<reference evidence="3 4" key="1">
    <citation type="submission" date="2022-06" db="EMBL/GenBank/DDBJ databases">
        <authorList>
            <person name="Sun Q."/>
        </authorList>
    </citation>
    <scope>NUCLEOTIDE SEQUENCE [LARGE SCALE GENOMIC DNA]</scope>
    <source>
        <strain evidence="3 4">S153</strain>
    </source>
</reference>
<evidence type="ECO:0000256" key="2">
    <source>
        <dbReference type="ARBA" id="ARBA00023027"/>
    </source>
</evidence>
<evidence type="ECO:0000313" key="3">
    <source>
        <dbReference type="EMBL" id="MCM2403349.1"/>
    </source>
</evidence>
<keyword evidence="2" id="KW-0520">NAD</keyword>
<comment type="similarity">
    <text evidence="1">Belongs to the ornithine cyclodeaminase/mu-crystallin family.</text>
</comment>
<dbReference type="Proteomes" id="UP001155079">
    <property type="component" value="Unassembled WGS sequence"/>
</dbReference>
<dbReference type="Pfam" id="PF02423">
    <property type="entry name" value="OCD_Mu_crystall"/>
    <property type="match status" value="1"/>
</dbReference>
<dbReference type="PANTHER" id="PTHR13812:SF19">
    <property type="entry name" value="KETIMINE REDUCTASE MU-CRYSTALLIN"/>
    <property type="match status" value="1"/>
</dbReference>
<dbReference type="Gene3D" id="3.40.50.720">
    <property type="entry name" value="NAD(P)-binding Rossmann-like Domain"/>
    <property type="match status" value="1"/>
</dbReference>
<comment type="caution">
    <text evidence="3">The sequence shown here is derived from an EMBL/GenBank/DDBJ whole genome shotgun (WGS) entry which is preliminary data.</text>
</comment>
<dbReference type="Gene3D" id="3.30.1780.10">
    <property type="entry name" value="ornithine cyclodeaminase, domain 1"/>
    <property type="match status" value="1"/>
</dbReference>
<gene>
    <name evidence="3" type="ORF">NBH20_19440</name>
</gene>
<dbReference type="PANTHER" id="PTHR13812">
    <property type="entry name" value="KETIMINE REDUCTASE MU-CRYSTALLIN"/>
    <property type="match status" value="1"/>
</dbReference>
<dbReference type="RefSeq" id="WP_250946291.1">
    <property type="nucleotide sequence ID" value="NZ_JAMQAY010000008.1"/>
</dbReference>